<dbReference type="InParanoid" id="A0A317ZE68"/>
<evidence type="ECO:0000256" key="2">
    <source>
        <dbReference type="ARBA" id="ARBA00022438"/>
    </source>
</evidence>
<feature type="binding site" evidence="8">
    <location>
        <position position="335"/>
    </location>
    <ligand>
        <name>Zn(2+)</name>
        <dbReference type="ChEBI" id="CHEBI:29105"/>
        <label>2</label>
    </ligand>
</feature>
<organism evidence="9 10">
    <name type="scientific">Coraliomargarita sinensis</name>
    <dbReference type="NCBI Taxonomy" id="2174842"/>
    <lineage>
        <taxon>Bacteria</taxon>
        <taxon>Pseudomonadati</taxon>
        <taxon>Verrucomicrobiota</taxon>
        <taxon>Opitutia</taxon>
        <taxon>Puniceicoccales</taxon>
        <taxon>Coraliomargaritaceae</taxon>
        <taxon>Coraliomargarita</taxon>
    </lineage>
</organism>
<dbReference type="Gene3D" id="3.40.630.10">
    <property type="entry name" value="Zn peptidases"/>
    <property type="match status" value="1"/>
</dbReference>
<evidence type="ECO:0000256" key="7">
    <source>
        <dbReference type="PIRSR" id="PIRSR001123-1"/>
    </source>
</evidence>
<dbReference type="SUPFAM" id="SSF101821">
    <property type="entry name" value="Aminopeptidase/glucanase lid domain"/>
    <property type="match status" value="1"/>
</dbReference>
<dbReference type="GO" id="GO:0046872">
    <property type="term" value="F:metal ion binding"/>
    <property type="evidence" value="ECO:0007669"/>
    <property type="project" value="UniProtKB-UniRule"/>
</dbReference>
<evidence type="ECO:0000256" key="5">
    <source>
        <dbReference type="ARBA" id="ARBA00022801"/>
    </source>
</evidence>
<dbReference type="AlphaFoldDB" id="A0A317ZE68"/>
<dbReference type="PANTHER" id="PTHR32481:SF20">
    <property type="entry name" value="AMINOPEPTIDASE YSDC"/>
    <property type="match status" value="1"/>
</dbReference>
<evidence type="ECO:0000313" key="10">
    <source>
        <dbReference type="Proteomes" id="UP000247099"/>
    </source>
</evidence>
<dbReference type="GO" id="GO:0004177">
    <property type="term" value="F:aminopeptidase activity"/>
    <property type="evidence" value="ECO:0007669"/>
    <property type="project" value="UniProtKB-UniRule"/>
</dbReference>
<dbReference type="PANTHER" id="PTHR32481">
    <property type="entry name" value="AMINOPEPTIDASE"/>
    <property type="match status" value="1"/>
</dbReference>
<dbReference type="FunCoup" id="A0A317ZE68">
    <property type="interactions" value="8"/>
</dbReference>
<protein>
    <submittedName>
        <fullName evidence="9">Peptidase M42</fullName>
    </submittedName>
</protein>
<feature type="binding site" evidence="8">
    <location>
        <position position="81"/>
    </location>
    <ligand>
        <name>Zn(2+)</name>
        <dbReference type="ChEBI" id="CHEBI:29105"/>
        <label>1</label>
    </ligand>
</feature>
<evidence type="ECO:0000256" key="8">
    <source>
        <dbReference type="PIRSR" id="PIRSR001123-2"/>
    </source>
</evidence>
<dbReference type="InterPro" id="IPR051464">
    <property type="entry name" value="Peptidase_M42_aminopept"/>
</dbReference>
<comment type="cofactor">
    <cofactor evidence="8">
        <name>a divalent metal cation</name>
        <dbReference type="ChEBI" id="CHEBI:60240"/>
    </cofactor>
    <text evidence="8">Binds 2 divalent metal cations per subunit.</text>
</comment>
<dbReference type="InterPro" id="IPR008007">
    <property type="entry name" value="Peptidase_M42"/>
</dbReference>
<name>A0A317ZE68_9BACT</name>
<keyword evidence="5" id="KW-0378">Hydrolase</keyword>
<dbReference type="InterPro" id="IPR023367">
    <property type="entry name" value="Peptidase_M42_dom2"/>
</dbReference>
<evidence type="ECO:0000313" key="9">
    <source>
        <dbReference type="EMBL" id="PXA03586.1"/>
    </source>
</evidence>
<evidence type="ECO:0000256" key="1">
    <source>
        <dbReference type="ARBA" id="ARBA00006272"/>
    </source>
</evidence>
<reference evidence="9 10" key="1">
    <citation type="submission" date="2018-05" db="EMBL/GenBank/DDBJ databases">
        <title>Coraliomargarita sinensis sp. nov., isolated from a marine solar saltern.</title>
        <authorList>
            <person name="Zhou L.Y."/>
        </authorList>
    </citation>
    <scope>NUCLEOTIDE SEQUENCE [LARGE SCALE GENOMIC DNA]</scope>
    <source>
        <strain evidence="9 10">WN38</strain>
    </source>
</reference>
<dbReference type="PIRSF" id="PIRSF001123">
    <property type="entry name" value="PepA_GA"/>
    <property type="match status" value="1"/>
</dbReference>
<evidence type="ECO:0000256" key="3">
    <source>
        <dbReference type="ARBA" id="ARBA00022670"/>
    </source>
</evidence>
<feature type="binding site" evidence="8">
    <location>
        <position position="193"/>
    </location>
    <ligand>
        <name>Zn(2+)</name>
        <dbReference type="ChEBI" id="CHEBI:29105"/>
        <label>2</label>
    </ligand>
</feature>
<dbReference type="OrthoDB" id="9772053at2"/>
<gene>
    <name evidence="9" type="ORF">DDZ13_11435</name>
</gene>
<feature type="binding site" evidence="8">
    <location>
        <position position="193"/>
    </location>
    <ligand>
        <name>Zn(2+)</name>
        <dbReference type="ChEBI" id="CHEBI:29105"/>
        <label>1</label>
    </ligand>
</feature>
<keyword evidence="3" id="KW-0645">Protease</keyword>
<dbReference type="Gene3D" id="2.40.30.40">
    <property type="entry name" value="Peptidase M42, domain 2"/>
    <property type="match status" value="1"/>
</dbReference>
<feature type="active site" description="Proton acceptor" evidence="7">
    <location>
        <position position="225"/>
    </location>
</feature>
<dbReference type="RefSeq" id="WP_110131586.1">
    <property type="nucleotide sequence ID" value="NZ_QHJQ01000008.1"/>
</dbReference>
<dbReference type="Proteomes" id="UP000247099">
    <property type="component" value="Unassembled WGS sequence"/>
</dbReference>
<dbReference type="EMBL" id="QHJQ01000008">
    <property type="protein sequence ID" value="PXA03586.1"/>
    <property type="molecule type" value="Genomic_DNA"/>
</dbReference>
<proteinExistence type="inferred from homology"/>
<dbReference type="Pfam" id="PF05343">
    <property type="entry name" value="Peptidase_M42"/>
    <property type="match status" value="1"/>
</dbReference>
<keyword evidence="2" id="KW-0031">Aminopeptidase</keyword>
<feature type="binding site" evidence="8">
    <location>
        <position position="248"/>
    </location>
    <ligand>
        <name>Zn(2+)</name>
        <dbReference type="ChEBI" id="CHEBI:29105"/>
        <label>1</label>
    </ligand>
</feature>
<keyword evidence="10" id="KW-1185">Reference proteome</keyword>
<comment type="caution">
    <text evidence="9">The sequence shown here is derived from an EMBL/GenBank/DDBJ whole genome shotgun (WGS) entry which is preliminary data.</text>
</comment>
<comment type="similarity">
    <text evidence="1 6">Belongs to the peptidase M42 family.</text>
</comment>
<accession>A0A317ZE68</accession>
<evidence type="ECO:0000256" key="4">
    <source>
        <dbReference type="ARBA" id="ARBA00022723"/>
    </source>
</evidence>
<sequence>MPKKKTSKKTAAKKTPKKYQAPDFLVDLLNARSPTGHEYEAQAVVDRYVGDKVDAYRRDTMGNRFATVNEAGDPSVLFAGHIDELGLIITYINDQGFLYFDTLGGHDKTMISGRRVSILTKEGEIKGVTGKRAIHLMSPEDRKKVPETHEIWIDIGVSSREEAEKLVRIGDPAIYDQSFELIRGSVGVARAFDDKAGAYAVLEAVRRLTKGKLTARVTAAATTQEEIGTRGAMTAAYSEKPDFAIAVDVGHATDSPDCDLRKYGSFKQGGGPIVCRGPNINPIAFERIVACAEKAKIPYQLEADSRPTGTDARAIQVAGDGVATGLLSIPLRYMHTPSEMVDLKDIEHTVQLLEAFARSLRKGDRGLW</sequence>
<keyword evidence="4 8" id="KW-0479">Metal-binding</keyword>
<feature type="binding site" evidence="8">
    <location>
        <position position="226"/>
    </location>
    <ligand>
        <name>Zn(2+)</name>
        <dbReference type="ChEBI" id="CHEBI:29105"/>
        <label>2</label>
    </ligand>
</feature>
<dbReference type="CDD" id="cd05656">
    <property type="entry name" value="M42_Frv"/>
    <property type="match status" value="1"/>
</dbReference>
<dbReference type="SUPFAM" id="SSF53187">
    <property type="entry name" value="Zn-dependent exopeptidases"/>
    <property type="match status" value="1"/>
</dbReference>
<evidence type="ECO:0000256" key="6">
    <source>
        <dbReference type="PIRNR" id="PIRNR001123"/>
    </source>
</evidence>
<dbReference type="GO" id="GO:0006508">
    <property type="term" value="P:proteolysis"/>
    <property type="evidence" value="ECO:0007669"/>
    <property type="project" value="UniProtKB-KW"/>
</dbReference>